<dbReference type="InterPro" id="IPR035965">
    <property type="entry name" value="PAS-like_dom_sf"/>
</dbReference>
<evidence type="ECO:0000313" key="5">
    <source>
        <dbReference type="EMBL" id="MEA5666393.1"/>
    </source>
</evidence>
<dbReference type="InterPro" id="IPR013655">
    <property type="entry name" value="PAS_fold_3"/>
</dbReference>
<protein>
    <submittedName>
        <fullName evidence="5">EAL domain-containing protein</fullName>
    </submittedName>
</protein>
<dbReference type="Pfam" id="PF08447">
    <property type="entry name" value="PAS_3"/>
    <property type="match status" value="1"/>
</dbReference>
<dbReference type="CDD" id="cd00130">
    <property type="entry name" value="PAS"/>
    <property type="match status" value="1"/>
</dbReference>
<dbReference type="Gene3D" id="6.10.340.10">
    <property type="match status" value="1"/>
</dbReference>
<dbReference type="SUPFAM" id="SSF55785">
    <property type="entry name" value="PYP-like sensor domain (PAS domain)"/>
    <property type="match status" value="1"/>
</dbReference>
<dbReference type="Pfam" id="PF00990">
    <property type="entry name" value="GGDEF"/>
    <property type="match status" value="1"/>
</dbReference>
<dbReference type="InterPro" id="IPR052155">
    <property type="entry name" value="Biofilm_reg_signaling"/>
</dbReference>
<dbReference type="PROSITE" id="PS50887">
    <property type="entry name" value="GGDEF"/>
    <property type="match status" value="1"/>
</dbReference>
<dbReference type="InterPro" id="IPR000160">
    <property type="entry name" value="GGDEF_dom"/>
</dbReference>
<keyword evidence="1" id="KW-0472">Membrane</keyword>
<dbReference type="PANTHER" id="PTHR44757:SF10">
    <property type="entry name" value="MEMBRANE PROTEIN"/>
    <property type="match status" value="1"/>
</dbReference>
<keyword evidence="6" id="KW-1185">Reference proteome</keyword>
<dbReference type="Gene3D" id="3.30.70.270">
    <property type="match status" value="1"/>
</dbReference>
<dbReference type="NCBIfam" id="TIGR00254">
    <property type="entry name" value="GGDEF"/>
    <property type="match status" value="1"/>
</dbReference>
<feature type="transmembrane region" description="Helical" evidence="1">
    <location>
        <begin position="20"/>
        <end position="44"/>
    </location>
</feature>
<evidence type="ECO:0000313" key="6">
    <source>
        <dbReference type="Proteomes" id="UP001301653"/>
    </source>
</evidence>
<dbReference type="CDD" id="cd01949">
    <property type="entry name" value="GGDEF"/>
    <property type="match status" value="1"/>
</dbReference>
<dbReference type="SUPFAM" id="SSF55073">
    <property type="entry name" value="Nucleotide cyclase"/>
    <property type="match status" value="1"/>
</dbReference>
<dbReference type="Pfam" id="PF00563">
    <property type="entry name" value="EAL"/>
    <property type="match status" value="1"/>
</dbReference>
<dbReference type="EMBL" id="JAYFUH010000061">
    <property type="protein sequence ID" value="MEA5666393.1"/>
    <property type="molecule type" value="Genomic_DNA"/>
</dbReference>
<evidence type="ECO:0000259" key="3">
    <source>
        <dbReference type="PROSITE" id="PS50885"/>
    </source>
</evidence>
<dbReference type="CDD" id="cd18774">
    <property type="entry name" value="PDC2_HK_sensor"/>
    <property type="match status" value="1"/>
</dbReference>
<dbReference type="Gene3D" id="3.30.450.20">
    <property type="entry name" value="PAS domain"/>
    <property type="match status" value="1"/>
</dbReference>
<name>A0ABU5UZ80_9GAMM</name>
<dbReference type="Gene3D" id="3.20.20.450">
    <property type="entry name" value="EAL domain"/>
    <property type="match status" value="1"/>
</dbReference>
<accession>A0ABU5UZ80</accession>
<dbReference type="RefSeq" id="WP_323437830.1">
    <property type="nucleotide sequence ID" value="NZ_JAYFUH010000061.1"/>
</dbReference>
<evidence type="ECO:0000259" key="4">
    <source>
        <dbReference type="PROSITE" id="PS50887"/>
    </source>
</evidence>
<gene>
    <name evidence="5" type="ORF">VA603_02405</name>
</gene>
<keyword evidence="1" id="KW-1133">Transmembrane helix</keyword>
<proteinExistence type="predicted"/>
<dbReference type="InterPro" id="IPR029787">
    <property type="entry name" value="Nucleotide_cyclase"/>
</dbReference>
<organism evidence="5 6">
    <name type="scientific">Stenotrophomonas capsici</name>
    <dbReference type="NCBI Taxonomy" id="3110230"/>
    <lineage>
        <taxon>Bacteria</taxon>
        <taxon>Pseudomonadati</taxon>
        <taxon>Pseudomonadota</taxon>
        <taxon>Gammaproteobacteria</taxon>
        <taxon>Lysobacterales</taxon>
        <taxon>Lysobacteraceae</taxon>
        <taxon>Stenotrophomonas</taxon>
    </lineage>
</organism>
<dbReference type="NCBIfam" id="TIGR00229">
    <property type="entry name" value="sensory_box"/>
    <property type="match status" value="1"/>
</dbReference>
<dbReference type="CDD" id="cd01948">
    <property type="entry name" value="EAL"/>
    <property type="match status" value="1"/>
</dbReference>
<dbReference type="SUPFAM" id="SSF141868">
    <property type="entry name" value="EAL domain-like"/>
    <property type="match status" value="1"/>
</dbReference>
<evidence type="ECO:0000259" key="2">
    <source>
        <dbReference type="PROSITE" id="PS50883"/>
    </source>
</evidence>
<feature type="domain" description="HAMP" evidence="3">
    <location>
        <begin position="292"/>
        <end position="345"/>
    </location>
</feature>
<dbReference type="PROSITE" id="PS50885">
    <property type="entry name" value="HAMP"/>
    <property type="match status" value="1"/>
</dbReference>
<dbReference type="InterPro" id="IPR035919">
    <property type="entry name" value="EAL_sf"/>
</dbReference>
<reference evidence="5 6" key="1">
    <citation type="submission" date="2023-12" db="EMBL/GenBank/DDBJ databases">
        <title>Stenotrophomonas guangdongensis sp. nov., isolated from wilted pepper plants (Capsicum annuum).</title>
        <authorList>
            <person name="Qiu M."/>
            <person name="Li Y."/>
            <person name="Liu Q."/>
            <person name="Zhang X."/>
            <person name="Huang Y."/>
            <person name="Guo R."/>
            <person name="Hu M."/>
            <person name="Zhou J."/>
            <person name="Zhou X."/>
        </authorList>
    </citation>
    <scope>NUCLEOTIDE SEQUENCE [LARGE SCALE GENOMIC DNA]</scope>
    <source>
        <strain evidence="5 6">MH1</strain>
    </source>
</reference>
<keyword evidence="1" id="KW-0812">Transmembrane</keyword>
<feature type="domain" description="EAL" evidence="2">
    <location>
        <begin position="652"/>
        <end position="902"/>
    </location>
</feature>
<sequence length="909" mass="99556">MTRPSTAQSPPPRTRSLYSRLHWLIAAALLPLLVIGVIAIVLTARDYRRNSEQRLQETAVALARGVDQGIRENINQLHLLAVLAPHGDPASPGLQAWSGTNAEVRLVRDGSDEAQSLPTPVLRDARRTGQAQVSNLFSDTTGAPPEVAIALPFTDSTGQPQVIALVQPSNRLINTILHSADEASLLVAVVDSNGMIAARSRNPERFIGQPAPDWYKLQLNGGNAGVFEATTKEGKGTVLAFHKLHAAPGWALVVGEPQSSFQARWQRPLLGVILGGLLAAIIALFSARAIARSILLPIRALAQRGRNIASSEGTPADPPTSRITEVQSLQTSLNDSVDALKRSADEARALARDLKVSEQRYRAVAEAGALVLWESDRNGQVRSVTGWRELTGLPEQDALGKGWLRRVNEEDLAPIEIALEQSFTAGTPLDVEFRVLDLYGKWRWLRARGARVGPEQSGWAGVLEDVDARRQAQARIAYLAQHDPLTSLPNRTVLFEKLEHALADARRGRHSALLLLDLDRFKEVNDTLGHPTGDRLLQEVAHRLLGCARSNDVVARLGGDEFAILMAPESRPPEAAASLATRVVEALGRPFELEGHPIAISASIGIVLIDNLADSSEKLMRNADLALYRAKEEGRGCYRFFEAEMDTRMQLRRQLETELRAGLEQQQFVLHYQPLVDLQQRRVTGFEALLRWNHPQRGLLDPGQFLALAEDIGLMIPLGDWVLRQATRDAAHWPDEMKVAVNLSVSQLAQPDLADTVEKALADAGLAAARLELEITENALIANIQAASSHLLRLKVAGVSIVMDDFGTGYSSLGYLRAFPFDKVKIDKSFIRDLGEHSQGSAIIGAVSHLCGKLGITATIEGVETHSQLSQLKDEHCAEGQGYVFGRPMPVEQIRAFMRQWPQRWQATD</sequence>
<evidence type="ECO:0000256" key="1">
    <source>
        <dbReference type="SAM" id="Phobius"/>
    </source>
</evidence>
<dbReference type="Proteomes" id="UP001301653">
    <property type="component" value="Unassembled WGS sequence"/>
</dbReference>
<dbReference type="InterPro" id="IPR043128">
    <property type="entry name" value="Rev_trsase/Diguanyl_cyclase"/>
</dbReference>
<feature type="transmembrane region" description="Helical" evidence="1">
    <location>
        <begin position="269"/>
        <end position="291"/>
    </location>
</feature>
<dbReference type="SMART" id="SM00052">
    <property type="entry name" value="EAL"/>
    <property type="match status" value="1"/>
</dbReference>
<dbReference type="PROSITE" id="PS50883">
    <property type="entry name" value="EAL"/>
    <property type="match status" value="1"/>
</dbReference>
<dbReference type="SMART" id="SM00267">
    <property type="entry name" value="GGDEF"/>
    <property type="match status" value="1"/>
</dbReference>
<dbReference type="InterPro" id="IPR001633">
    <property type="entry name" value="EAL_dom"/>
</dbReference>
<feature type="domain" description="GGDEF" evidence="4">
    <location>
        <begin position="509"/>
        <end position="643"/>
    </location>
</feature>
<dbReference type="PANTHER" id="PTHR44757">
    <property type="entry name" value="DIGUANYLATE CYCLASE DGCP"/>
    <property type="match status" value="1"/>
</dbReference>
<dbReference type="InterPro" id="IPR003660">
    <property type="entry name" value="HAMP_dom"/>
</dbReference>
<dbReference type="InterPro" id="IPR000014">
    <property type="entry name" value="PAS"/>
</dbReference>
<comment type="caution">
    <text evidence="5">The sequence shown here is derived from an EMBL/GenBank/DDBJ whole genome shotgun (WGS) entry which is preliminary data.</text>
</comment>